<feature type="transmembrane region" description="Helical" evidence="1">
    <location>
        <begin position="42"/>
        <end position="64"/>
    </location>
</feature>
<reference evidence="3" key="1">
    <citation type="journal article" date="2019" name="Int. J. Syst. Evol. Microbiol.">
        <title>The Global Catalogue of Microorganisms (GCM) 10K type strain sequencing project: providing services to taxonomists for standard genome sequencing and annotation.</title>
        <authorList>
            <consortium name="The Broad Institute Genomics Platform"/>
            <consortium name="The Broad Institute Genome Sequencing Center for Infectious Disease"/>
            <person name="Wu L."/>
            <person name="Ma J."/>
        </authorList>
    </citation>
    <scope>NUCLEOTIDE SEQUENCE [LARGE SCALE GENOMIC DNA]</scope>
    <source>
        <strain evidence="3">KCTC 42456</strain>
    </source>
</reference>
<feature type="transmembrane region" description="Helical" evidence="1">
    <location>
        <begin position="114"/>
        <end position="133"/>
    </location>
</feature>
<keyword evidence="1" id="KW-1133">Transmembrane helix</keyword>
<keyword evidence="3" id="KW-1185">Reference proteome</keyword>
<keyword evidence="1" id="KW-0472">Membrane</keyword>
<dbReference type="RefSeq" id="WP_379043187.1">
    <property type="nucleotide sequence ID" value="NZ_JBHSKW010000028.1"/>
</dbReference>
<comment type="caution">
    <text evidence="2">The sequence shown here is derived from an EMBL/GenBank/DDBJ whole genome shotgun (WGS) entry which is preliminary data.</text>
</comment>
<dbReference type="Proteomes" id="UP001597546">
    <property type="component" value="Unassembled WGS sequence"/>
</dbReference>
<evidence type="ECO:0000313" key="2">
    <source>
        <dbReference type="EMBL" id="MFD2731573.1"/>
    </source>
</evidence>
<proteinExistence type="predicted"/>
<keyword evidence="1" id="KW-0812">Transmembrane</keyword>
<accession>A0ABW5TS00</accession>
<feature type="transmembrane region" description="Helical" evidence="1">
    <location>
        <begin position="12"/>
        <end position="30"/>
    </location>
</feature>
<organism evidence="2 3">
    <name type="scientific">Pedobacter alpinus</name>
    <dbReference type="NCBI Taxonomy" id="1590643"/>
    <lineage>
        <taxon>Bacteria</taxon>
        <taxon>Pseudomonadati</taxon>
        <taxon>Bacteroidota</taxon>
        <taxon>Sphingobacteriia</taxon>
        <taxon>Sphingobacteriales</taxon>
        <taxon>Sphingobacteriaceae</taxon>
        <taxon>Pedobacter</taxon>
    </lineage>
</organism>
<sequence length="142" mass="16242">MYTGLLHLHSILRYVVLILVLLSIFQAFAAGSKPYTPANKKVNLFALISTHIQLLLGLVLYFISPNVDFSRMSEPTFRYWNVEHISMMILATILITIGYSKSKKAVDAKAKHKAIYIFYTIAIVVVLLAIFTMKDRNPWFNM</sequence>
<dbReference type="EMBL" id="JBHULV010000023">
    <property type="protein sequence ID" value="MFD2731573.1"/>
    <property type="molecule type" value="Genomic_DNA"/>
</dbReference>
<feature type="transmembrane region" description="Helical" evidence="1">
    <location>
        <begin position="84"/>
        <end position="102"/>
    </location>
</feature>
<protein>
    <submittedName>
        <fullName evidence="2">Cytochrome B</fullName>
    </submittedName>
</protein>
<evidence type="ECO:0000256" key="1">
    <source>
        <dbReference type="SAM" id="Phobius"/>
    </source>
</evidence>
<evidence type="ECO:0000313" key="3">
    <source>
        <dbReference type="Proteomes" id="UP001597546"/>
    </source>
</evidence>
<gene>
    <name evidence="2" type="ORF">ACFSSE_07630</name>
</gene>
<name>A0ABW5TS00_9SPHI</name>